<sequence length="264" mass="29340">MSKSLLSRNGALAWSPPVEIPGAPKDIKAWKDAPSDNELQRIGDRRKALLDLDKMIDTEWELDECSITLSYWKYSTIVGLACVLLVGGGLAVGFTVGERIPGVDPFNLAVFAWGFAAFILVVAKICAVKRDVEAQDILAWLLQNEARTVIRTRGPYNKLFVRRVEDGPAFSINVEMDLRTMALCGNIVVEVQSRSGVALACMNARPGVVYRGFIHSQEKDEDSWVWVCEDPPGESDKDSATLVPRQMEWHKVVGIYNVGGRKFR</sequence>
<keyword evidence="1" id="KW-0472">Membrane</keyword>
<reference evidence="2" key="2">
    <citation type="submission" date="2023-05" db="EMBL/GenBank/DDBJ databases">
        <authorList>
            <consortium name="Lawrence Berkeley National Laboratory"/>
            <person name="Steindorff A."/>
            <person name="Hensen N."/>
            <person name="Bonometti L."/>
            <person name="Westerberg I."/>
            <person name="Brannstrom I.O."/>
            <person name="Guillou S."/>
            <person name="Cros-Aarteil S."/>
            <person name="Calhoun S."/>
            <person name="Haridas S."/>
            <person name="Kuo A."/>
            <person name="Mondo S."/>
            <person name="Pangilinan J."/>
            <person name="Riley R."/>
            <person name="Labutti K."/>
            <person name="Andreopoulos B."/>
            <person name="Lipzen A."/>
            <person name="Chen C."/>
            <person name="Yanf M."/>
            <person name="Daum C."/>
            <person name="Ng V."/>
            <person name="Clum A."/>
            <person name="Ohm R."/>
            <person name="Martin F."/>
            <person name="Silar P."/>
            <person name="Natvig D."/>
            <person name="Lalanne C."/>
            <person name="Gautier V."/>
            <person name="Ament-Velasquez S.L."/>
            <person name="Kruys A."/>
            <person name="Hutchinson M.I."/>
            <person name="Powell A.J."/>
            <person name="Barry K."/>
            <person name="Miller A.N."/>
            <person name="Grigoriev I.V."/>
            <person name="Debuchy R."/>
            <person name="Gladieux P."/>
            <person name="Thoren M.H."/>
            <person name="Johannesson H."/>
        </authorList>
    </citation>
    <scope>NUCLEOTIDE SEQUENCE</scope>
    <source>
        <strain evidence="2">PSN243</strain>
    </source>
</reference>
<dbReference type="EMBL" id="MU865955">
    <property type="protein sequence ID" value="KAK4446635.1"/>
    <property type="molecule type" value="Genomic_DNA"/>
</dbReference>
<evidence type="ECO:0000313" key="3">
    <source>
        <dbReference type="Proteomes" id="UP001321760"/>
    </source>
</evidence>
<gene>
    <name evidence="2" type="ORF">QBC34DRAFT_382986</name>
</gene>
<keyword evidence="1" id="KW-1133">Transmembrane helix</keyword>
<feature type="transmembrane region" description="Helical" evidence="1">
    <location>
        <begin position="77"/>
        <end position="96"/>
    </location>
</feature>
<proteinExistence type="predicted"/>
<keyword evidence="3" id="KW-1185">Reference proteome</keyword>
<keyword evidence="1" id="KW-0812">Transmembrane</keyword>
<evidence type="ECO:0000256" key="1">
    <source>
        <dbReference type="SAM" id="Phobius"/>
    </source>
</evidence>
<accession>A0AAV9GDT7</accession>
<protein>
    <submittedName>
        <fullName evidence="2">Uncharacterized protein</fullName>
    </submittedName>
</protein>
<comment type="caution">
    <text evidence="2">The sequence shown here is derived from an EMBL/GenBank/DDBJ whole genome shotgun (WGS) entry which is preliminary data.</text>
</comment>
<dbReference type="Proteomes" id="UP001321760">
    <property type="component" value="Unassembled WGS sequence"/>
</dbReference>
<reference evidence="2" key="1">
    <citation type="journal article" date="2023" name="Mol. Phylogenet. Evol.">
        <title>Genome-scale phylogeny and comparative genomics of the fungal order Sordariales.</title>
        <authorList>
            <person name="Hensen N."/>
            <person name="Bonometti L."/>
            <person name="Westerberg I."/>
            <person name="Brannstrom I.O."/>
            <person name="Guillou S."/>
            <person name="Cros-Aarteil S."/>
            <person name="Calhoun S."/>
            <person name="Haridas S."/>
            <person name="Kuo A."/>
            <person name="Mondo S."/>
            <person name="Pangilinan J."/>
            <person name="Riley R."/>
            <person name="LaButti K."/>
            <person name="Andreopoulos B."/>
            <person name="Lipzen A."/>
            <person name="Chen C."/>
            <person name="Yan M."/>
            <person name="Daum C."/>
            <person name="Ng V."/>
            <person name="Clum A."/>
            <person name="Steindorff A."/>
            <person name="Ohm R.A."/>
            <person name="Martin F."/>
            <person name="Silar P."/>
            <person name="Natvig D.O."/>
            <person name="Lalanne C."/>
            <person name="Gautier V."/>
            <person name="Ament-Velasquez S.L."/>
            <person name="Kruys A."/>
            <person name="Hutchinson M.I."/>
            <person name="Powell A.J."/>
            <person name="Barry K."/>
            <person name="Miller A.N."/>
            <person name="Grigoriev I.V."/>
            <person name="Debuchy R."/>
            <person name="Gladieux P."/>
            <person name="Hiltunen Thoren M."/>
            <person name="Johannesson H."/>
        </authorList>
    </citation>
    <scope>NUCLEOTIDE SEQUENCE</scope>
    <source>
        <strain evidence="2">PSN243</strain>
    </source>
</reference>
<name>A0AAV9GDT7_9PEZI</name>
<feature type="transmembrane region" description="Helical" evidence="1">
    <location>
        <begin position="108"/>
        <end position="127"/>
    </location>
</feature>
<evidence type="ECO:0000313" key="2">
    <source>
        <dbReference type="EMBL" id="KAK4446635.1"/>
    </source>
</evidence>
<organism evidence="2 3">
    <name type="scientific">Podospora aff. communis PSN243</name>
    <dbReference type="NCBI Taxonomy" id="3040156"/>
    <lineage>
        <taxon>Eukaryota</taxon>
        <taxon>Fungi</taxon>
        <taxon>Dikarya</taxon>
        <taxon>Ascomycota</taxon>
        <taxon>Pezizomycotina</taxon>
        <taxon>Sordariomycetes</taxon>
        <taxon>Sordariomycetidae</taxon>
        <taxon>Sordariales</taxon>
        <taxon>Podosporaceae</taxon>
        <taxon>Podospora</taxon>
    </lineage>
</organism>
<dbReference type="AlphaFoldDB" id="A0AAV9GDT7"/>